<dbReference type="Gene3D" id="3.30.70.100">
    <property type="match status" value="1"/>
</dbReference>
<sequence>MFARVSTFQGPPDQTAEGIRVAREQILPAAKLMDGFKGIYLLYDRESGKSLSVTLWETEADMRASEEAANRVRAQSAEASGEKVVNVERYEVALQTLVD</sequence>
<organism evidence="2">
    <name type="scientific">uncultured Rubrobacteraceae bacterium</name>
    <dbReference type="NCBI Taxonomy" id="349277"/>
    <lineage>
        <taxon>Bacteria</taxon>
        <taxon>Bacillati</taxon>
        <taxon>Actinomycetota</taxon>
        <taxon>Rubrobacteria</taxon>
        <taxon>Rubrobacterales</taxon>
        <taxon>Rubrobacteraceae</taxon>
        <taxon>environmental samples</taxon>
    </lineage>
</organism>
<reference evidence="2" key="1">
    <citation type="submission" date="2020-02" db="EMBL/GenBank/DDBJ databases">
        <authorList>
            <person name="Meier V. D."/>
        </authorList>
    </citation>
    <scope>NUCLEOTIDE SEQUENCE</scope>
    <source>
        <strain evidence="2">AVDCRST_MAG78</strain>
    </source>
</reference>
<dbReference type="SUPFAM" id="SSF54909">
    <property type="entry name" value="Dimeric alpha+beta barrel"/>
    <property type="match status" value="1"/>
</dbReference>
<dbReference type="Pfam" id="PF03992">
    <property type="entry name" value="ABM"/>
    <property type="match status" value="1"/>
</dbReference>
<evidence type="ECO:0000313" key="2">
    <source>
        <dbReference type="EMBL" id="CAA9427746.1"/>
    </source>
</evidence>
<dbReference type="AlphaFoldDB" id="A0A6J4PWL7"/>
<accession>A0A6J4PWL7</accession>
<feature type="domain" description="ABM" evidence="1">
    <location>
        <begin position="1"/>
        <end position="69"/>
    </location>
</feature>
<protein>
    <recommendedName>
        <fullName evidence="1">ABM domain-containing protein</fullName>
    </recommendedName>
</protein>
<evidence type="ECO:0000259" key="1">
    <source>
        <dbReference type="Pfam" id="PF03992"/>
    </source>
</evidence>
<dbReference type="InterPro" id="IPR011008">
    <property type="entry name" value="Dimeric_a/b-barrel"/>
</dbReference>
<proteinExistence type="predicted"/>
<gene>
    <name evidence="2" type="ORF">AVDCRST_MAG78-1487</name>
</gene>
<name>A0A6J4PWL7_9ACTN</name>
<dbReference type="EMBL" id="CADCVB010000098">
    <property type="protein sequence ID" value="CAA9427746.1"/>
    <property type="molecule type" value="Genomic_DNA"/>
</dbReference>
<dbReference type="InterPro" id="IPR007138">
    <property type="entry name" value="ABM_dom"/>
</dbReference>